<dbReference type="Proteomes" id="UP001151234">
    <property type="component" value="Unassembled WGS sequence"/>
</dbReference>
<dbReference type="Gene3D" id="3.30.9.10">
    <property type="entry name" value="D-Amino Acid Oxidase, subunit A, domain 2"/>
    <property type="match status" value="1"/>
</dbReference>
<evidence type="ECO:0000313" key="4">
    <source>
        <dbReference type="Proteomes" id="UP001151234"/>
    </source>
</evidence>
<proteinExistence type="predicted"/>
<gene>
    <name evidence="3" type="ORF">OQ273_11125</name>
</gene>
<sequence length="381" mass="40820">MTQTSRRHFDIAVIGAGMAGASLAYELAGDAHVAILEMESHPGYHATGRSAAVFSEVYGPGPIRALTRRSRPFFENPPETFGDQPLLSQRGVLYVARADQNESFERLTDRLRGAPVTAVSDAAAVTELVPLLRPNYAQAALYEELASDIDVHALHHGYLRGLRSRGGELLVDAAVNAARREDGVWELTTRRSTVCAPIVVNAAGAWADELASIFGAEPVGLVPKRRTALTVAAPSGLDPANWAAVVDVDEQFYLKPDAGRLLISPADETPSAPCDAQPEEIDVAICIDRIQKAFALDVHRVEHCWAGLRSFVADGVPVCGYDETVDGLFWLAGHGGYGIQSAPGLSQLAAGMIKSTTSGPQLTDFGFDIDEISPKRLLRTP</sequence>
<dbReference type="InterPro" id="IPR036188">
    <property type="entry name" value="FAD/NAD-bd_sf"/>
</dbReference>
<evidence type="ECO:0000259" key="2">
    <source>
        <dbReference type="Pfam" id="PF01266"/>
    </source>
</evidence>
<evidence type="ECO:0000313" key="3">
    <source>
        <dbReference type="EMBL" id="MDA5399126.1"/>
    </source>
</evidence>
<dbReference type="PANTHER" id="PTHR13847">
    <property type="entry name" value="SARCOSINE DEHYDROGENASE-RELATED"/>
    <property type="match status" value="1"/>
</dbReference>
<feature type="domain" description="FAD dependent oxidoreductase" evidence="2">
    <location>
        <begin position="10"/>
        <end position="350"/>
    </location>
</feature>
<reference evidence="3" key="1">
    <citation type="submission" date="2022-11" db="EMBL/GenBank/DDBJ databases">
        <title>Draft genome sequence of Hoeflea poritis E7-10 and Hoeflea prorocentri PM5-8, separated from scleractinian coral Porites lutea and marine dinoflagellate.</title>
        <authorList>
            <person name="Zhang G."/>
            <person name="Wei Q."/>
            <person name="Cai L."/>
        </authorList>
    </citation>
    <scope>NUCLEOTIDE SEQUENCE</scope>
    <source>
        <strain evidence="3">PM5-8</strain>
    </source>
</reference>
<accession>A0A9X3UIP6</accession>
<dbReference type="Pfam" id="PF01266">
    <property type="entry name" value="DAO"/>
    <property type="match status" value="1"/>
</dbReference>
<name>A0A9X3UIP6_9HYPH</name>
<evidence type="ECO:0000256" key="1">
    <source>
        <dbReference type="ARBA" id="ARBA00023002"/>
    </source>
</evidence>
<dbReference type="EMBL" id="JAPJZI010000001">
    <property type="protein sequence ID" value="MDA5399126.1"/>
    <property type="molecule type" value="Genomic_DNA"/>
</dbReference>
<dbReference type="GO" id="GO:0016491">
    <property type="term" value="F:oxidoreductase activity"/>
    <property type="evidence" value="ECO:0007669"/>
    <property type="project" value="UniProtKB-KW"/>
</dbReference>
<dbReference type="GO" id="GO:0005737">
    <property type="term" value="C:cytoplasm"/>
    <property type="evidence" value="ECO:0007669"/>
    <property type="project" value="TreeGrafter"/>
</dbReference>
<keyword evidence="1" id="KW-0560">Oxidoreductase</keyword>
<dbReference type="AlphaFoldDB" id="A0A9X3UIP6"/>
<protein>
    <submittedName>
        <fullName evidence="3">FAD-binding oxidoreductase</fullName>
    </submittedName>
</protein>
<dbReference type="RefSeq" id="WP_267990573.1">
    <property type="nucleotide sequence ID" value="NZ_JAPJZI010000001.1"/>
</dbReference>
<dbReference type="PANTHER" id="PTHR13847:SF287">
    <property type="entry name" value="FAD-DEPENDENT OXIDOREDUCTASE DOMAIN-CONTAINING PROTEIN 1"/>
    <property type="match status" value="1"/>
</dbReference>
<dbReference type="Gene3D" id="3.50.50.60">
    <property type="entry name" value="FAD/NAD(P)-binding domain"/>
    <property type="match status" value="1"/>
</dbReference>
<comment type="caution">
    <text evidence="3">The sequence shown here is derived from an EMBL/GenBank/DDBJ whole genome shotgun (WGS) entry which is preliminary data.</text>
</comment>
<dbReference type="InterPro" id="IPR006076">
    <property type="entry name" value="FAD-dep_OxRdtase"/>
</dbReference>
<organism evidence="3 4">
    <name type="scientific">Hoeflea prorocentri</name>
    <dbReference type="NCBI Taxonomy" id="1922333"/>
    <lineage>
        <taxon>Bacteria</taxon>
        <taxon>Pseudomonadati</taxon>
        <taxon>Pseudomonadota</taxon>
        <taxon>Alphaproteobacteria</taxon>
        <taxon>Hyphomicrobiales</taxon>
        <taxon>Rhizobiaceae</taxon>
        <taxon>Hoeflea</taxon>
    </lineage>
</organism>
<keyword evidence="4" id="KW-1185">Reference proteome</keyword>
<dbReference type="SUPFAM" id="SSF51905">
    <property type="entry name" value="FAD/NAD(P)-binding domain"/>
    <property type="match status" value="1"/>
</dbReference>